<dbReference type="InterPro" id="IPR054612">
    <property type="entry name" value="Phage_capsid-like_C"/>
</dbReference>
<dbReference type="GO" id="GO:0006508">
    <property type="term" value="P:proteolysis"/>
    <property type="evidence" value="ECO:0007669"/>
    <property type="project" value="UniProtKB-KW"/>
</dbReference>
<dbReference type="Gene3D" id="3.30.2400.10">
    <property type="entry name" value="Major capsid protein gp5"/>
    <property type="match status" value="1"/>
</dbReference>
<accession>A0A0J8VL48</accession>
<evidence type="ECO:0000259" key="5">
    <source>
        <dbReference type="Pfam" id="PF04586"/>
    </source>
</evidence>
<gene>
    <name evidence="7" type="ORF">ACH50_14510</name>
</gene>
<keyword evidence="2" id="KW-1188">Viral release from host cell</keyword>
<evidence type="ECO:0000256" key="1">
    <source>
        <dbReference type="ARBA" id="ARBA00004328"/>
    </source>
</evidence>
<evidence type="ECO:0000256" key="3">
    <source>
        <dbReference type="ARBA" id="ARBA00022670"/>
    </source>
</evidence>
<dbReference type="Gene3D" id="3.30.2320.10">
    <property type="entry name" value="hypothetical protein PF0899 domain"/>
    <property type="match status" value="1"/>
</dbReference>
<evidence type="ECO:0000256" key="2">
    <source>
        <dbReference type="ARBA" id="ARBA00022612"/>
    </source>
</evidence>
<dbReference type="AlphaFoldDB" id="A0A0J8VL48"/>
<dbReference type="InterPro" id="IPR054613">
    <property type="entry name" value="Peptidase_S78_dom"/>
</dbReference>
<sequence length="646" mass="68800">MTLNRACTLMTVKAVNEDERIITGIASTPSPDRDGDIMEPEGAKFRSDTPFLWQHDRSQPIGTCTPKMVKGGLEITARLVKPTPDMPSQLAARLDEAWASIKAGLVRGLSIGFRPIEYSFLDEGGIRFLSWDLLEVSAVTIPANAECSINTVKSFDRQLLAAAGKEKPVVKATQSAGATAPKTNTTKGNSSMNIAEQIKSFEAKRSALAASLSDIMAKAAEAGRTLDSEEEESYDNTSAEIKSVDAHLKRLRDMESNLAATAKPVSKAAGGDVNVVATSAPGIIRVEQKLEKGIAFARFAKALAAANGSRSEALEIARKQYPDDAKLHHVLKAAVGAGTTTDPKWAGALVEYQEYAQDFVEFLRPQTIIGRFGQGNIPALRQVPFNIRIPAQTSGGSANWVGQGKAKPLTKFDFESITFSFAKVAAIAVLTDELIRFSNPAADALVRNALAEAVIARLDTDFINPSKAEVANVSPASVTNGITSIPSTGNPDDDAAAAFGVFVAANLQPNGAVWLMSSTTALALSMRKNALGQKEYPEMTLLGGTFQGLPVIVSQYVGSQLVLVNAPDIYLADDGGVAVDMSREASLEMQSEPTGDSVNGTGTELVSMFQTNSVAIRAERWINWKRRRTAAVAVISGVNYGTTQTS</sequence>
<keyword evidence="3" id="KW-0645">Protease</keyword>
<comment type="subcellular location">
    <subcellularLocation>
        <location evidence="1">Virion</location>
    </subcellularLocation>
</comment>
<dbReference type="RefSeq" id="WP_048888274.1">
    <property type="nucleotide sequence ID" value="NZ_LFEJ01000018.1"/>
</dbReference>
<evidence type="ECO:0000259" key="6">
    <source>
        <dbReference type="Pfam" id="PF05065"/>
    </source>
</evidence>
<feature type="domain" description="Phage capsid-like C-terminal" evidence="6">
    <location>
        <begin position="386"/>
        <end position="635"/>
    </location>
</feature>
<evidence type="ECO:0000313" key="8">
    <source>
        <dbReference type="Proteomes" id="UP000037315"/>
    </source>
</evidence>
<dbReference type="Pfam" id="PF05065">
    <property type="entry name" value="Phage_capsid"/>
    <property type="match status" value="1"/>
</dbReference>
<evidence type="ECO:0000313" key="7">
    <source>
        <dbReference type="EMBL" id="KMV33916.1"/>
    </source>
</evidence>
<dbReference type="Pfam" id="PF04586">
    <property type="entry name" value="Peptidase_S78"/>
    <property type="match status" value="1"/>
</dbReference>
<organism evidence="7 8">
    <name type="scientific">Franconibacter pulveris</name>
    <dbReference type="NCBI Taxonomy" id="435910"/>
    <lineage>
        <taxon>Bacteria</taxon>
        <taxon>Pseudomonadati</taxon>
        <taxon>Pseudomonadota</taxon>
        <taxon>Gammaproteobacteria</taxon>
        <taxon>Enterobacterales</taxon>
        <taxon>Enterobacteriaceae</taxon>
        <taxon>Franconibacter</taxon>
    </lineage>
</organism>
<dbReference type="PATRIC" id="fig|1656095.3.peg.804"/>
<dbReference type="SUPFAM" id="SSF56563">
    <property type="entry name" value="Major capsid protein gp5"/>
    <property type="match status" value="1"/>
</dbReference>
<comment type="caution">
    <text evidence="7">The sequence shown here is derived from an EMBL/GenBank/DDBJ whole genome shotgun (WGS) entry which is preliminary data.</text>
</comment>
<dbReference type="NCBIfam" id="TIGR01554">
    <property type="entry name" value="major_cap_HK97"/>
    <property type="match status" value="1"/>
</dbReference>
<dbReference type="GO" id="GO:0008233">
    <property type="term" value="F:peptidase activity"/>
    <property type="evidence" value="ECO:0007669"/>
    <property type="project" value="UniProtKB-KW"/>
</dbReference>
<protein>
    <submittedName>
        <fullName evidence="7">Phage capsid protein</fullName>
    </submittedName>
</protein>
<keyword evidence="4" id="KW-0378">Hydrolase</keyword>
<feature type="domain" description="Prohead serine protease" evidence="5">
    <location>
        <begin position="47"/>
        <end position="153"/>
    </location>
</feature>
<dbReference type="InterPro" id="IPR024455">
    <property type="entry name" value="Phage_capsid"/>
</dbReference>
<name>A0A0J8VL48_9ENTR</name>
<dbReference type="OrthoDB" id="9804926at2"/>
<dbReference type="EMBL" id="LFEJ01000018">
    <property type="protein sequence ID" value="KMV33916.1"/>
    <property type="molecule type" value="Genomic_DNA"/>
</dbReference>
<reference evidence="7 8" key="1">
    <citation type="submission" date="2015-06" db="EMBL/GenBank/DDBJ databases">
        <title>Genome sequencing of Cronobacter sp. strain DJ34 isolated from petroleum contaminated sludge of Duliajan Oil Fields, Assam, India.</title>
        <authorList>
            <person name="Pal S."/>
            <person name="Banerjee T.D."/>
            <person name="Roy A."/>
            <person name="Sar P."/>
            <person name="Kazy S.K."/>
        </authorList>
    </citation>
    <scope>NUCLEOTIDE SEQUENCE [LARGE SCALE GENOMIC DNA]</scope>
    <source>
        <strain evidence="7 8">DJ34</strain>
    </source>
</reference>
<dbReference type="Proteomes" id="UP000037315">
    <property type="component" value="Unassembled WGS sequence"/>
</dbReference>
<proteinExistence type="predicted"/>
<evidence type="ECO:0000256" key="4">
    <source>
        <dbReference type="ARBA" id="ARBA00022801"/>
    </source>
</evidence>
<keyword evidence="8" id="KW-1185">Reference proteome</keyword>